<dbReference type="Proteomes" id="UP000829720">
    <property type="component" value="Unassembled WGS sequence"/>
</dbReference>
<gene>
    <name evidence="2" type="ORF">AGOR_G00240130</name>
</gene>
<organism evidence="2 3">
    <name type="scientific">Albula goreensis</name>
    <dbReference type="NCBI Taxonomy" id="1534307"/>
    <lineage>
        <taxon>Eukaryota</taxon>
        <taxon>Metazoa</taxon>
        <taxon>Chordata</taxon>
        <taxon>Craniata</taxon>
        <taxon>Vertebrata</taxon>
        <taxon>Euteleostomi</taxon>
        <taxon>Actinopterygii</taxon>
        <taxon>Neopterygii</taxon>
        <taxon>Teleostei</taxon>
        <taxon>Albuliformes</taxon>
        <taxon>Albulidae</taxon>
        <taxon>Albula</taxon>
    </lineage>
</organism>
<proteinExistence type="predicted"/>
<dbReference type="OrthoDB" id="9945861at2759"/>
<keyword evidence="3" id="KW-1185">Reference proteome</keyword>
<evidence type="ECO:0000313" key="2">
    <source>
        <dbReference type="EMBL" id="KAI1882947.1"/>
    </source>
</evidence>
<accession>A0A8T3CG74</accession>
<name>A0A8T3CG74_9TELE</name>
<evidence type="ECO:0000256" key="1">
    <source>
        <dbReference type="SAM" id="MobiDB-lite"/>
    </source>
</evidence>
<dbReference type="AlphaFoldDB" id="A0A8T3CG74"/>
<dbReference type="EMBL" id="JAERUA010000024">
    <property type="protein sequence ID" value="KAI1882947.1"/>
    <property type="molecule type" value="Genomic_DNA"/>
</dbReference>
<evidence type="ECO:0000313" key="3">
    <source>
        <dbReference type="Proteomes" id="UP000829720"/>
    </source>
</evidence>
<feature type="region of interest" description="Disordered" evidence="1">
    <location>
        <begin position="50"/>
        <end position="73"/>
    </location>
</feature>
<protein>
    <submittedName>
        <fullName evidence="2">Uncharacterized protein</fullName>
    </submittedName>
</protein>
<feature type="compositionally biased region" description="Basic and acidic residues" evidence="1">
    <location>
        <begin position="50"/>
        <end position="59"/>
    </location>
</feature>
<sequence length="117" mass="13045">MILTKEGGVSEELSTKNEAVLAFSKTYYFAGFRKDNGNKIHNCTMDEAKATESDTEARQETSPTCKPEAEAKSSTVKTIKNDYPKLNFMSLVVNGLRVLFAKTVTFNMMMTLKALVF</sequence>
<comment type="caution">
    <text evidence="2">The sequence shown here is derived from an EMBL/GenBank/DDBJ whole genome shotgun (WGS) entry which is preliminary data.</text>
</comment>
<reference evidence="2" key="1">
    <citation type="submission" date="2021-01" db="EMBL/GenBank/DDBJ databases">
        <authorList>
            <person name="Zahm M."/>
            <person name="Roques C."/>
            <person name="Cabau C."/>
            <person name="Klopp C."/>
            <person name="Donnadieu C."/>
            <person name="Jouanno E."/>
            <person name="Lampietro C."/>
            <person name="Louis A."/>
            <person name="Herpin A."/>
            <person name="Echchiki A."/>
            <person name="Berthelot C."/>
            <person name="Parey E."/>
            <person name="Roest-Crollius H."/>
            <person name="Braasch I."/>
            <person name="Postlethwait J."/>
            <person name="Bobe J."/>
            <person name="Montfort J."/>
            <person name="Bouchez O."/>
            <person name="Begum T."/>
            <person name="Mejri S."/>
            <person name="Adams A."/>
            <person name="Chen W.-J."/>
            <person name="Guiguen Y."/>
        </authorList>
    </citation>
    <scope>NUCLEOTIDE SEQUENCE</scope>
    <source>
        <tissue evidence="2">Blood</tissue>
    </source>
</reference>